<organism evidence="1 2">
    <name type="scientific">Nicotiana tabacum</name>
    <name type="common">Common tobacco</name>
    <dbReference type="NCBI Taxonomy" id="4097"/>
    <lineage>
        <taxon>Eukaryota</taxon>
        <taxon>Viridiplantae</taxon>
        <taxon>Streptophyta</taxon>
        <taxon>Embryophyta</taxon>
        <taxon>Tracheophyta</taxon>
        <taxon>Spermatophyta</taxon>
        <taxon>Magnoliopsida</taxon>
        <taxon>eudicotyledons</taxon>
        <taxon>Gunneridae</taxon>
        <taxon>Pentapetalae</taxon>
        <taxon>asterids</taxon>
        <taxon>lamiids</taxon>
        <taxon>Solanales</taxon>
        <taxon>Solanaceae</taxon>
        <taxon>Nicotianoideae</taxon>
        <taxon>Nicotianeae</taxon>
        <taxon>Nicotiana</taxon>
    </lineage>
</organism>
<accession>A0AC58UI31</accession>
<evidence type="ECO:0000313" key="1">
    <source>
        <dbReference type="Proteomes" id="UP000790787"/>
    </source>
</evidence>
<keyword evidence="1" id="KW-1185">Reference proteome</keyword>
<dbReference type="Proteomes" id="UP000790787">
    <property type="component" value="Chromosome 5"/>
</dbReference>
<proteinExistence type="predicted"/>
<reference evidence="1" key="1">
    <citation type="journal article" date="2014" name="Nat. Commun.">
        <title>The tobacco genome sequence and its comparison with those of tomato and potato.</title>
        <authorList>
            <person name="Sierro N."/>
            <person name="Battey J.N."/>
            <person name="Ouadi S."/>
            <person name="Bakaher N."/>
            <person name="Bovet L."/>
            <person name="Willig A."/>
            <person name="Goepfert S."/>
            <person name="Peitsch M.C."/>
            <person name="Ivanov N.V."/>
        </authorList>
    </citation>
    <scope>NUCLEOTIDE SEQUENCE [LARGE SCALE GENOMIC DNA]</scope>
</reference>
<sequence length="210" mass="25089">MPIPQQASWLVRKLIGAREIVDLRQTMAQRNYSMMRQFYHQILGQLPRVKWKAFMFRNEARAKAKFTMWMFLQNKLLTRDRLVQWGMSVDTVCSLCQIHNESRNHHFVECVFAQKVWNKVLMWLQIQPHGRKSWDQHWRWAMKNAKGKSQAAAAFKIVYAEIIHLIWCERNNRVFEKTRRDVDDIARTIACVCNVRANAGTRILLQQLKF</sequence>
<protein>
    <submittedName>
        <fullName evidence="2">Uncharacterized protein LOC142180934</fullName>
    </submittedName>
</protein>
<dbReference type="RefSeq" id="XP_075109142.1">
    <property type="nucleotide sequence ID" value="XM_075253041.1"/>
</dbReference>
<reference evidence="2" key="2">
    <citation type="submission" date="2025-08" db="UniProtKB">
        <authorList>
            <consortium name="RefSeq"/>
        </authorList>
    </citation>
    <scope>IDENTIFICATION</scope>
    <source>
        <tissue evidence="2">Leaf</tissue>
    </source>
</reference>
<evidence type="ECO:0000313" key="2">
    <source>
        <dbReference type="RefSeq" id="XP_075109142.1"/>
    </source>
</evidence>
<gene>
    <name evidence="2" type="primary">LOC142180934</name>
</gene>
<name>A0AC58UI31_TOBAC</name>